<dbReference type="EC" id="1.15.1.2" evidence="7"/>
<dbReference type="EMBL" id="FLUN01000001">
    <property type="protein sequence ID" value="SBV98697.1"/>
    <property type="molecule type" value="Genomic_DNA"/>
</dbReference>
<name>A0A212JGZ8_9FIRM</name>
<dbReference type="SUPFAM" id="SSF49367">
    <property type="entry name" value="Superoxide reductase-like"/>
    <property type="match status" value="1"/>
</dbReference>
<keyword evidence="4" id="KW-0249">Electron transport</keyword>
<keyword evidence="3" id="KW-0479">Metal-binding</keyword>
<accession>A0A212JGZ8</accession>
<protein>
    <submittedName>
        <fullName evidence="7">Desulfoferrodoxin</fullName>
        <ecNumber evidence="7">1.15.1.2</ecNumber>
    </submittedName>
</protein>
<gene>
    <name evidence="7" type="primary">dfx</name>
    <name evidence="7" type="ORF">KL86CLO1_11075</name>
</gene>
<feature type="domain" description="Desulfoferrodoxin ferrous iron-binding" evidence="6">
    <location>
        <begin position="40"/>
        <end position="126"/>
    </location>
</feature>
<dbReference type="PANTHER" id="PTHR36541">
    <property type="entry name" value="SUPEROXIDE REDUCTASE-RELATED"/>
    <property type="match status" value="1"/>
</dbReference>
<evidence type="ECO:0000259" key="6">
    <source>
        <dbReference type="Pfam" id="PF01880"/>
    </source>
</evidence>
<organism evidence="7">
    <name type="scientific">uncultured Eubacteriales bacterium</name>
    <dbReference type="NCBI Taxonomy" id="172733"/>
    <lineage>
        <taxon>Bacteria</taxon>
        <taxon>Bacillati</taxon>
        <taxon>Bacillota</taxon>
        <taxon>Clostridia</taxon>
        <taxon>Eubacteriales</taxon>
        <taxon>environmental samples</taxon>
    </lineage>
</organism>
<dbReference type="AlphaFoldDB" id="A0A212JGZ8"/>
<evidence type="ECO:0000256" key="2">
    <source>
        <dbReference type="ARBA" id="ARBA00022448"/>
    </source>
</evidence>
<dbReference type="GO" id="GO:0050605">
    <property type="term" value="F:superoxide reductase activity"/>
    <property type="evidence" value="ECO:0007669"/>
    <property type="project" value="UniProtKB-EC"/>
</dbReference>
<reference evidence="7" key="1">
    <citation type="submission" date="2016-04" db="EMBL/GenBank/DDBJ databases">
        <authorList>
            <person name="Evans L.H."/>
            <person name="Alamgir A."/>
            <person name="Owens N."/>
            <person name="Weber N.D."/>
            <person name="Virtaneva K."/>
            <person name="Barbian K."/>
            <person name="Babar A."/>
            <person name="Rosenke K."/>
        </authorList>
    </citation>
    <scope>NUCLEOTIDE SEQUENCE</scope>
    <source>
        <strain evidence="7">86</strain>
    </source>
</reference>
<evidence type="ECO:0000256" key="1">
    <source>
        <dbReference type="ARBA" id="ARBA00005941"/>
    </source>
</evidence>
<keyword evidence="2" id="KW-0813">Transport</keyword>
<evidence type="ECO:0000313" key="7">
    <source>
        <dbReference type="EMBL" id="SBV98697.1"/>
    </source>
</evidence>
<dbReference type="Pfam" id="PF01880">
    <property type="entry name" value="Desulfoferrodox"/>
    <property type="match status" value="1"/>
</dbReference>
<evidence type="ECO:0000256" key="3">
    <source>
        <dbReference type="ARBA" id="ARBA00022723"/>
    </source>
</evidence>
<dbReference type="GO" id="GO:0005506">
    <property type="term" value="F:iron ion binding"/>
    <property type="evidence" value="ECO:0007669"/>
    <property type="project" value="InterPro"/>
</dbReference>
<proteinExistence type="inferred from homology"/>
<dbReference type="Gene3D" id="2.60.40.730">
    <property type="entry name" value="SOR catalytic domain"/>
    <property type="match status" value="1"/>
</dbReference>
<evidence type="ECO:0000256" key="5">
    <source>
        <dbReference type="ARBA" id="ARBA00023004"/>
    </source>
</evidence>
<evidence type="ECO:0000256" key="4">
    <source>
        <dbReference type="ARBA" id="ARBA00022982"/>
    </source>
</evidence>
<dbReference type="InterPro" id="IPR051233">
    <property type="entry name" value="Desulfoferrodoxin_SOR"/>
</dbReference>
<dbReference type="SUPFAM" id="SSF57802">
    <property type="entry name" value="Rubredoxin-like"/>
    <property type="match status" value="1"/>
</dbReference>
<keyword evidence="7" id="KW-0560">Oxidoreductase</keyword>
<dbReference type="InterPro" id="IPR002742">
    <property type="entry name" value="Desulfoferrodoxin_Fe-bd_dom"/>
</dbReference>
<sequence length="128" mass="13797">MELELYRCAHCGNVVFKAVDKGTPISCCGEVMQKLIPGTTDGALEKHVPVVEKQAVDGGYFVDVKVGSVAHPMLPEHYLPIIAAVSGDTVTIRLPKPGDEPVLHTFCADGDVTGYELCNLHGYWKSAE</sequence>
<comment type="similarity">
    <text evidence="1">Belongs to the desulfoferrodoxin family.</text>
</comment>
<keyword evidence="5" id="KW-0408">Iron</keyword>
<dbReference type="InterPro" id="IPR036073">
    <property type="entry name" value="Desulfoferrodoxin_Fe-bd_dom_sf"/>
</dbReference>
<dbReference type="PANTHER" id="PTHR36541:SF1">
    <property type="entry name" value="SUPEROXIDE REDUCTASE-RELATED"/>
    <property type="match status" value="1"/>
</dbReference>